<name>I3CZQ9_9ARCH</name>
<evidence type="ECO:0000256" key="4">
    <source>
        <dbReference type="ARBA" id="ARBA00022475"/>
    </source>
</evidence>
<feature type="transmembrane region" description="Helical" evidence="9">
    <location>
        <begin position="56"/>
        <end position="78"/>
    </location>
</feature>
<comment type="similarity">
    <text evidence="2">Belongs to the TrkH potassium transport family.</text>
</comment>
<comment type="caution">
    <text evidence="10">The sequence shown here is derived from an EMBL/GenBank/DDBJ whole genome shotgun (WGS) entry which is preliminary data.</text>
</comment>
<dbReference type="PATRIC" id="fig|859350.6.peg.1952"/>
<keyword evidence="7" id="KW-0406">Ion transport</keyword>
<keyword evidence="8 9" id="KW-0472">Membrane</keyword>
<feature type="non-terminal residue" evidence="10">
    <location>
        <position position="1"/>
    </location>
</feature>
<dbReference type="Proteomes" id="UP000003423">
    <property type="component" value="Unassembled WGS sequence"/>
</dbReference>
<dbReference type="GO" id="GO:0030001">
    <property type="term" value="P:metal ion transport"/>
    <property type="evidence" value="ECO:0007669"/>
    <property type="project" value="UniProtKB-ARBA"/>
</dbReference>
<evidence type="ECO:0000256" key="7">
    <source>
        <dbReference type="ARBA" id="ARBA00023065"/>
    </source>
</evidence>
<proteinExistence type="inferred from homology"/>
<protein>
    <recommendedName>
        <fullName evidence="12">Cation transport protein</fullName>
    </recommendedName>
</protein>
<keyword evidence="5 9" id="KW-0812">Transmembrane</keyword>
<feature type="transmembrane region" description="Helical" evidence="9">
    <location>
        <begin position="168"/>
        <end position="187"/>
    </location>
</feature>
<evidence type="ECO:0000313" key="11">
    <source>
        <dbReference type="Proteomes" id="UP000003423"/>
    </source>
</evidence>
<evidence type="ECO:0000256" key="5">
    <source>
        <dbReference type="ARBA" id="ARBA00022692"/>
    </source>
</evidence>
<evidence type="ECO:0008006" key="12">
    <source>
        <dbReference type="Google" id="ProtNLM"/>
    </source>
</evidence>
<reference evidence="10 11" key="1">
    <citation type="journal article" date="2012" name="J. Bacteriol.">
        <title>Genome sequence of "Candidatus Nitrosopumilus salaria" BD31, an ammonia-oxidizing archaeon from the San Francisco Bay estuary.</title>
        <authorList>
            <person name="Mosier A.C."/>
            <person name="Allen E.E."/>
            <person name="Kim M."/>
            <person name="Ferriera S."/>
            <person name="Francis C.A."/>
        </authorList>
    </citation>
    <scope>NUCLEOTIDE SEQUENCE [LARGE SCALE GENOMIC DNA]</scope>
    <source>
        <strain evidence="10 11">BD31</strain>
    </source>
</reference>
<keyword evidence="3" id="KW-0813">Transport</keyword>
<dbReference type="OrthoDB" id="111943at2157"/>
<keyword evidence="6 9" id="KW-1133">Transmembrane helix</keyword>
<dbReference type="AlphaFoldDB" id="I3CZQ9"/>
<evidence type="ECO:0000256" key="9">
    <source>
        <dbReference type="SAM" id="Phobius"/>
    </source>
</evidence>
<feature type="transmembrane region" description="Helical" evidence="9">
    <location>
        <begin position="7"/>
        <end position="24"/>
    </location>
</feature>
<sequence length="191" mass="20180">GKEVLTYFGILGGATILFVAISGLDPWDSAFYSVSASTTAGLQQESLAGLNGGAHAILIILMFIGGCGFSTAGGLKIFRLLHLKDAISFFNKVKRAELSEHTKKEVIATMIIIVSFPVISVVTGAHLAVTEEVSFEDAFFEAVGVITTGGLSAGVIDIDTDSGTKMVLGFLMIFGRLEIIAIIYIFVPKLS</sequence>
<gene>
    <name evidence="10" type="ORF">BD31_I0856</name>
</gene>
<evidence type="ECO:0000256" key="3">
    <source>
        <dbReference type="ARBA" id="ARBA00022448"/>
    </source>
</evidence>
<evidence type="ECO:0000256" key="8">
    <source>
        <dbReference type="ARBA" id="ARBA00023136"/>
    </source>
</evidence>
<accession>I3CZQ9</accession>
<evidence type="ECO:0000313" key="10">
    <source>
        <dbReference type="EMBL" id="EIJ64952.1"/>
    </source>
</evidence>
<dbReference type="EMBL" id="AEXL02000168">
    <property type="protein sequence ID" value="EIJ64952.1"/>
    <property type="molecule type" value="Genomic_DNA"/>
</dbReference>
<organism evidence="10 11">
    <name type="scientific">Candidatus Nitrosopumilus salarius BD31</name>
    <dbReference type="NCBI Taxonomy" id="859350"/>
    <lineage>
        <taxon>Archaea</taxon>
        <taxon>Nitrososphaerota</taxon>
        <taxon>Nitrososphaeria</taxon>
        <taxon>Nitrosopumilales</taxon>
        <taxon>Nitrosopumilaceae</taxon>
        <taxon>Nitrosopumilus</taxon>
    </lineage>
</organism>
<keyword evidence="11" id="KW-1185">Reference proteome</keyword>
<comment type="subcellular location">
    <subcellularLocation>
        <location evidence="1">Cell membrane</location>
        <topology evidence="1">Multi-pass membrane protein</topology>
    </subcellularLocation>
</comment>
<dbReference type="Pfam" id="PF02386">
    <property type="entry name" value="TrkH"/>
    <property type="match status" value="1"/>
</dbReference>
<feature type="transmembrane region" description="Helical" evidence="9">
    <location>
        <begin position="138"/>
        <end position="156"/>
    </location>
</feature>
<evidence type="ECO:0000256" key="2">
    <source>
        <dbReference type="ARBA" id="ARBA00009137"/>
    </source>
</evidence>
<dbReference type="RefSeq" id="WP_008301810.1">
    <property type="nucleotide sequence ID" value="NZ_AEXL02000168.1"/>
</dbReference>
<feature type="transmembrane region" description="Helical" evidence="9">
    <location>
        <begin position="106"/>
        <end position="126"/>
    </location>
</feature>
<dbReference type="GO" id="GO:0005886">
    <property type="term" value="C:plasma membrane"/>
    <property type="evidence" value="ECO:0007669"/>
    <property type="project" value="UniProtKB-SubCell"/>
</dbReference>
<evidence type="ECO:0000256" key="6">
    <source>
        <dbReference type="ARBA" id="ARBA00022989"/>
    </source>
</evidence>
<dbReference type="GO" id="GO:0008324">
    <property type="term" value="F:monoatomic cation transmembrane transporter activity"/>
    <property type="evidence" value="ECO:0007669"/>
    <property type="project" value="InterPro"/>
</dbReference>
<dbReference type="PANTHER" id="PTHR32024:SF2">
    <property type="entry name" value="TRK SYSTEM POTASSIUM UPTAKE PROTEIN TRKG-RELATED"/>
    <property type="match status" value="1"/>
</dbReference>
<dbReference type="PANTHER" id="PTHR32024">
    <property type="entry name" value="TRK SYSTEM POTASSIUM UPTAKE PROTEIN TRKG-RELATED"/>
    <property type="match status" value="1"/>
</dbReference>
<evidence type="ECO:0000256" key="1">
    <source>
        <dbReference type="ARBA" id="ARBA00004651"/>
    </source>
</evidence>
<keyword evidence="4" id="KW-1003">Cell membrane</keyword>
<dbReference type="InterPro" id="IPR003445">
    <property type="entry name" value="Cat_transpt"/>
</dbReference>